<feature type="non-terminal residue" evidence="7">
    <location>
        <position position="70"/>
    </location>
</feature>
<dbReference type="InterPro" id="IPR014743">
    <property type="entry name" value="Cl-channel_core"/>
</dbReference>
<protein>
    <recommendedName>
        <fullName evidence="9">Chloride channel protein</fullName>
    </recommendedName>
</protein>
<dbReference type="SUPFAM" id="SSF81340">
    <property type="entry name" value="Clc chloride channel"/>
    <property type="match status" value="1"/>
</dbReference>
<sequence length="70" mass="7464">VVFPLFSMGAYMGRLAGELVQLMVPDREIMVSGYVLVGVAAVCTGGTHTLSSAVIVFEISQNMTYLIPVL</sequence>
<accession>A0A0L0F3X2</accession>
<dbReference type="PANTHER" id="PTHR45720">
    <property type="entry name" value="CHLORIDE CHANNEL PROTEIN 2"/>
    <property type="match status" value="1"/>
</dbReference>
<evidence type="ECO:0000256" key="5">
    <source>
        <dbReference type="ARBA" id="ARBA00023136"/>
    </source>
</evidence>
<dbReference type="AlphaFoldDB" id="A0A0L0F3X2"/>
<name>A0A0L0F3X2_9EUKA</name>
<keyword evidence="4 6" id="KW-1133">Transmembrane helix</keyword>
<evidence type="ECO:0000256" key="2">
    <source>
        <dbReference type="ARBA" id="ARBA00022692"/>
    </source>
</evidence>
<dbReference type="GO" id="GO:0005247">
    <property type="term" value="F:voltage-gated chloride channel activity"/>
    <property type="evidence" value="ECO:0007669"/>
    <property type="project" value="TreeGrafter"/>
</dbReference>
<evidence type="ECO:0000256" key="4">
    <source>
        <dbReference type="ARBA" id="ARBA00022989"/>
    </source>
</evidence>
<dbReference type="Proteomes" id="UP000054560">
    <property type="component" value="Unassembled WGS sequence"/>
</dbReference>
<dbReference type="GeneID" id="25916578"/>
<feature type="transmembrane region" description="Helical" evidence="6">
    <location>
        <begin position="33"/>
        <end position="57"/>
    </location>
</feature>
<keyword evidence="5 6" id="KW-0472">Membrane</keyword>
<keyword evidence="2 6" id="KW-0812">Transmembrane</keyword>
<keyword evidence="8" id="KW-1185">Reference proteome</keyword>
<reference evidence="7 8" key="1">
    <citation type="submission" date="2011-02" db="EMBL/GenBank/DDBJ databases">
        <title>The Genome Sequence of Sphaeroforma arctica JP610.</title>
        <authorList>
            <consortium name="The Broad Institute Genome Sequencing Platform"/>
            <person name="Russ C."/>
            <person name="Cuomo C."/>
            <person name="Young S.K."/>
            <person name="Zeng Q."/>
            <person name="Gargeya S."/>
            <person name="Alvarado L."/>
            <person name="Berlin A."/>
            <person name="Chapman S.B."/>
            <person name="Chen Z."/>
            <person name="Freedman E."/>
            <person name="Gellesch M."/>
            <person name="Goldberg J."/>
            <person name="Griggs A."/>
            <person name="Gujja S."/>
            <person name="Heilman E."/>
            <person name="Heiman D."/>
            <person name="Howarth C."/>
            <person name="Mehta T."/>
            <person name="Neiman D."/>
            <person name="Pearson M."/>
            <person name="Roberts A."/>
            <person name="Saif S."/>
            <person name="Shea T."/>
            <person name="Shenoy N."/>
            <person name="Sisk P."/>
            <person name="Stolte C."/>
            <person name="Sykes S."/>
            <person name="White J."/>
            <person name="Yandava C."/>
            <person name="Burger G."/>
            <person name="Gray M.W."/>
            <person name="Holland P.W.H."/>
            <person name="King N."/>
            <person name="Lang F.B.F."/>
            <person name="Roger A.J."/>
            <person name="Ruiz-Trillo I."/>
            <person name="Haas B."/>
            <person name="Nusbaum C."/>
            <person name="Birren B."/>
        </authorList>
    </citation>
    <scope>NUCLEOTIDE SEQUENCE [LARGE SCALE GENOMIC DNA]</scope>
    <source>
        <strain evidence="7 8">JP610</strain>
    </source>
</reference>
<evidence type="ECO:0008006" key="9">
    <source>
        <dbReference type="Google" id="ProtNLM"/>
    </source>
</evidence>
<evidence type="ECO:0000256" key="1">
    <source>
        <dbReference type="ARBA" id="ARBA00004141"/>
    </source>
</evidence>
<keyword evidence="3" id="KW-0677">Repeat</keyword>
<evidence type="ECO:0000313" key="8">
    <source>
        <dbReference type="Proteomes" id="UP000054560"/>
    </source>
</evidence>
<organism evidence="7 8">
    <name type="scientific">Sphaeroforma arctica JP610</name>
    <dbReference type="NCBI Taxonomy" id="667725"/>
    <lineage>
        <taxon>Eukaryota</taxon>
        <taxon>Ichthyosporea</taxon>
        <taxon>Ichthyophonida</taxon>
        <taxon>Sphaeroforma</taxon>
    </lineage>
</organism>
<dbReference type="PANTHER" id="PTHR45720:SF10">
    <property type="entry name" value="CHLORIDE CHANNEL PROTEIN 2"/>
    <property type="match status" value="1"/>
</dbReference>
<dbReference type="PRINTS" id="PR00762">
    <property type="entry name" value="CLCHANNEL"/>
</dbReference>
<evidence type="ECO:0000256" key="3">
    <source>
        <dbReference type="ARBA" id="ARBA00022737"/>
    </source>
</evidence>
<proteinExistence type="predicted"/>
<dbReference type="Pfam" id="PF00654">
    <property type="entry name" value="Voltage_CLC"/>
    <property type="match status" value="1"/>
</dbReference>
<gene>
    <name evidence="7" type="ORF">SARC_16074</name>
</gene>
<dbReference type="InterPro" id="IPR001807">
    <property type="entry name" value="ClC"/>
</dbReference>
<feature type="non-terminal residue" evidence="7">
    <location>
        <position position="1"/>
    </location>
</feature>
<evidence type="ECO:0000256" key="6">
    <source>
        <dbReference type="SAM" id="Phobius"/>
    </source>
</evidence>
<dbReference type="RefSeq" id="XP_014145289.1">
    <property type="nucleotide sequence ID" value="XM_014289814.1"/>
</dbReference>
<dbReference type="OrthoDB" id="4564at2759"/>
<dbReference type="InterPro" id="IPR050970">
    <property type="entry name" value="Cl_channel_volt-gated"/>
</dbReference>
<evidence type="ECO:0000313" key="7">
    <source>
        <dbReference type="EMBL" id="KNC71387.1"/>
    </source>
</evidence>
<dbReference type="Gene3D" id="1.10.3080.10">
    <property type="entry name" value="Clc chloride channel"/>
    <property type="match status" value="1"/>
</dbReference>
<dbReference type="GO" id="GO:0016020">
    <property type="term" value="C:membrane"/>
    <property type="evidence" value="ECO:0007669"/>
    <property type="project" value="UniProtKB-SubCell"/>
</dbReference>
<comment type="subcellular location">
    <subcellularLocation>
        <location evidence="1">Membrane</location>
        <topology evidence="1">Multi-pass membrane protein</topology>
    </subcellularLocation>
</comment>
<dbReference type="EMBL" id="KQ248895">
    <property type="protein sequence ID" value="KNC71387.1"/>
    <property type="molecule type" value="Genomic_DNA"/>
</dbReference>